<organism evidence="2 3">
    <name type="scientific">Alicyclobacillus macrosporangiidus</name>
    <dbReference type="NCBI Taxonomy" id="392015"/>
    <lineage>
        <taxon>Bacteria</taxon>
        <taxon>Bacillati</taxon>
        <taxon>Bacillota</taxon>
        <taxon>Bacilli</taxon>
        <taxon>Bacillales</taxon>
        <taxon>Alicyclobacillaceae</taxon>
        <taxon>Alicyclobacillus</taxon>
    </lineage>
</organism>
<dbReference type="OrthoDB" id="2875478at2"/>
<gene>
    <name evidence="2" type="ORF">SAMN05421543_1299</name>
</gene>
<protein>
    <submittedName>
        <fullName evidence="2">PRD domain-containing protein</fullName>
    </submittedName>
</protein>
<dbReference type="InterPro" id="IPR011608">
    <property type="entry name" value="PRD"/>
</dbReference>
<evidence type="ECO:0000313" key="3">
    <source>
        <dbReference type="Proteomes" id="UP000183508"/>
    </source>
</evidence>
<evidence type="ECO:0000259" key="1">
    <source>
        <dbReference type="PROSITE" id="PS51372"/>
    </source>
</evidence>
<dbReference type="Proteomes" id="UP000183508">
    <property type="component" value="Unassembled WGS sequence"/>
</dbReference>
<reference evidence="3" key="1">
    <citation type="submission" date="2016-10" db="EMBL/GenBank/DDBJ databases">
        <authorList>
            <person name="Varghese N."/>
        </authorList>
    </citation>
    <scope>NUCLEOTIDE SEQUENCE [LARGE SCALE GENOMIC DNA]</scope>
    <source>
        <strain evidence="3">DSM 17980</strain>
    </source>
</reference>
<dbReference type="RefSeq" id="WP_074956209.1">
    <property type="nucleotide sequence ID" value="NZ_FPBV01000029.1"/>
</dbReference>
<dbReference type="InterPro" id="IPR036634">
    <property type="entry name" value="PRD_sf"/>
</dbReference>
<dbReference type="Gene3D" id="1.10.1790.10">
    <property type="entry name" value="PRD domain"/>
    <property type="match status" value="1"/>
</dbReference>
<dbReference type="Pfam" id="PF00874">
    <property type="entry name" value="PRD"/>
    <property type="match status" value="1"/>
</dbReference>
<sequence length="118" mass="13191">MDETLQERLEILEASHQISPEIRAHVTRFVEGFERTHAVVLGEANAGAFVTHFAIACARLQQGKPVEECPESIAELARRYPELREQASRMFDGIAENATEAEVGFLTMYLCLLLGKES</sequence>
<accession>A0A1I7L909</accession>
<dbReference type="EMBL" id="FPBV01000029">
    <property type="protein sequence ID" value="SFV06203.1"/>
    <property type="molecule type" value="Genomic_DNA"/>
</dbReference>
<dbReference type="AlphaFoldDB" id="A0A1I7L909"/>
<keyword evidence="3" id="KW-1185">Reference proteome</keyword>
<proteinExistence type="predicted"/>
<dbReference type="PROSITE" id="PS51372">
    <property type="entry name" value="PRD_2"/>
    <property type="match status" value="1"/>
</dbReference>
<name>A0A1I7L909_9BACL</name>
<dbReference type="STRING" id="392015.SAMN05421543_1299"/>
<dbReference type="SUPFAM" id="SSF63520">
    <property type="entry name" value="PTS-regulatory domain, PRD"/>
    <property type="match status" value="1"/>
</dbReference>
<dbReference type="GO" id="GO:0006355">
    <property type="term" value="P:regulation of DNA-templated transcription"/>
    <property type="evidence" value="ECO:0007669"/>
    <property type="project" value="InterPro"/>
</dbReference>
<feature type="domain" description="PRD" evidence="1">
    <location>
        <begin position="17"/>
        <end position="118"/>
    </location>
</feature>
<evidence type="ECO:0000313" key="2">
    <source>
        <dbReference type="EMBL" id="SFV06203.1"/>
    </source>
</evidence>